<dbReference type="GO" id="GO:0004497">
    <property type="term" value="F:monooxygenase activity"/>
    <property type="evidence" value="ECO:0007669"/>
    <property type="project" value="UniProtKB-KW"/>
</dbReference>
<comment type="subcellular location">
    <subcellularLocation>
        <location evidence="3">Endoplasmic reticulum membrane</location>
        <topology evidence="3">Peripheral membrane protein</topology>
    </subcellularLocation>
    <subcellularLocation>
        <location evidence="2">Microsome membrane</location>
        <topology evidence="2">Peripheral membrane protein</topology>
    </subcellularLocation>
</comment>
<evidence type="ECO:0000256" key="6">
    <source>
        <dbReference type="ARBA" id="ARBA00022723"/>
    </source>
</evidence>
<dbReference type="Gene3D" id="1.10.630.10">
    <property type="entry name" value="Cytochrome P450"/>
    <property type="match status" value="1"/>
</dbReference>
<comment type="caution">
    <text evidence="13">The sequence shown here is derived from an EMBL/GenBank/DDBJ whole genome shotgun (WGS) entry which is preliminary data.</text>
</comment>
<reference evidence="13 14" key="1">
    <citation type="journal article" date="2020" name="Cell">
        <title>Large-Scale Comparative Analyses of Tick Genomes Elucidate Their Genetic Diversity and Vector Capacities.</title>
        <authorList>
            <consortium name="Tick Genome and Microbiome Consortium (TIGMIC)"/>
            <person name="Jia N."/>
            <person name="Wang J."/>
            <person name="Shi W."/>
            <person name="Du L."/>
            <person name="Sun Y."/>
            <person name="Zhan W."/>
            <person name="Jiang J.F."/>
            <person name="Wang Q."/>
            <person name="Zhang B."/>
            <person name="Ji P."/>
            <person name="Bell-Sakyi L."/>
            <person name="Cui X.M."/>
            <person name="Yuan T.T."/>
            <person name="Jiang B.G."/>
            <person name="Yang W.F."/>
            <person name="Lam T.T."/>
            <person name="Chang Q.C."/>
            <person name="Ding S.J."/>
            <person name="Wang X.J."/>
            <person name="Zhu J.G."/>
            <person name="Ruan X.D."/>
            <person name="Zhao L."/>
            <person name="Wei J.T."/>
            <person name="Ye R.Z."/>
            <person name="Que T.C."/>
            <person name="Du C.H."/>
            <person name="Zhou Y.H."/>
            <person name="Cheng J.X."/>
            <person name="Dai P.F."/>
            <person name="Guo W.B."/>
            <person name="Han X.H."/>
            <person name="Huang E.J."/>
            <person name="Li L.F."/>
            <person name="Wei W."/>
            <person name="Gao Y.C."/>
            <person name="Liu J.Z."/>
            <person name="Shao H.Z."/>
            <person name="Wang X."/>
            <person name="Wang C.C."/>
            <person name="Yang T.C."/>
            <person name="Huo Q.B."/>
            <person name="Li W."/>
            <person name="Chen H.Y."/>
            <person name="Chen S.E."/>
            <person name="Zhou L.G."/>
            <person name="Ni X.B."/>
            <person name="Tian J.H."/>
            <person name="Sheng Y."/>
            <person name="Liu T."/>
            <person name="Pan Y.S."/>
            <person name="Xia L.Y."/>
            <person name="Li J."/>
            <person name="Zhao F."/>
            <person name="Cao W.C."/>
        </authorList>
    </citation>
    <scope>NUCLEOTIDE SEQUENCE [LARGE SCALE GENOMIC DNA]</scope>
    <source>
        <strain evidence="13">HaeL-2018</strain>
    </source>
</reference>
<organism evidence="13 14">
    <name type="scientific">Haemaphysalis longicornis</name>
    <name type="common">Bush tick</name>
    <dbReference type="NCBI Taxonomy" id="44386"/>
    <lineage>
        <taxon>Eukaryota</taxon>
        <taxon>Metazoa</taxon>
        <taxon>Ecdysozoa</taxon>
        <taxon>Arthropoda</taxon>
        <taxon>Chelicerata</taxon>
        <taxon>Arachnida</taxon>
        <taxon>Acari</taxon>
        <taxon>Parasitiformes</taxon>
        <taxon>Ixodida</taxon>
        <taxon>Ixodoidea</taxon>
        <taxon>Ixodidae</taxon>
        <taxon>Haemaphysalinae</taxon>
        <taxon>Haemaphysalis</taxon>
    </lineage>
</organism>
<keyword evidence="8" id="KW-0492">Microsome</keyword>
<evidence type="ECO:0008006" key="15">
    <source>
        <dbReference type="Google" id="ProtNLM"/>
    </source>
</evidence>
<keyword evidence="10" id="KW-0408">Iron</keyword>
<keyword evidence="5" id="KW-0349">Heme</keyword>
<evidence type="ECO:0000313" key="14">
    <source>
        <dbReference type="Proteomes" id="UP000821853"/>
    </source>
</evidence>
<keyword evidence="12" id="KW-0472">Membrane</keyword>
<keyword evidence="6" id="KW-0479">Metal-binding</keyword>
<evidence type="ECO:0000256" key="5">
    <source>
        <dbReference type="ARBA" id="ARBA00022617"/>
    </source>
</evidence>
<dbReference type="EMBL" id="JABSTR010000004">
    <property type="protein sequence ID" value="KAH9368437.1"/>
    <property type="molecule type" value="Genomic_DNA"/>
</dbReference>
<name>A0A9J6FZB6_HAELO</name>
<dbReference type="GO" id="GO:0005789">
    <property type="term" value="C:endoplasmic reticulum membrane"/>
    <property type="evidence" value="ECO:0007669"/>
    <property type="project" value="UniProtKB-SubCell"/>
</dbReference>
<comment type="similarity">
    <text evidence="4">Belongs to the cytochrome P450 family.</text>
</comment>
<accession>A0A9J6FZB6</accession>
<gene>
    <name evidence="13" type="ORF">HPB48_012633</name>
</gene>
<dbReference type="OrthoDB" id="6499032at2759"/>
<sequence length="142" mass="15848">MNQRENEQSRHEDFLQYMIDAQKAQLASEANAPPEREDKLFDLDSEVTPDTSFLPNKGLTEDEALAQCVSFFVAGLDGTTGTIANALYLLAVHPDKQAILREEVDECFATHGDFPSLDAIAKMKYLHCVISESLRLYPPASR</sequence>
<keyword evidence="11" id="KW-0503">Monooxygenase</keyword>
<evidence type="ECO:0000256" key="4">
    <source>
        <dbReference type="ARBA" id="ARBA00010617"/>
    </source>
</evidence>
<dbReference type="OMA" id="FATHGDF"/>
<evidence type="ECO:0000256" key="9">
    <source>
        <dbReference type="ARBA" id="ARBA00023002"/>
    </source>
</evidence>
<dbReference type="Proteomes" id="UP000821853">
    <property type="component" value="Chromosome 2"/>
</dbReference>
<evidence type="ECO:0000256" key="3">
    <source>
        <dbReference type="ARBA" id="ARBA00004406"/>
    </source>
</evidence>
<dbReference type="PANTHER" id="PTHR24292:SF54">
    <property type="entry name" value="CYP9F3-RELATED"/>
    <property type="match status" value="1"/>
</dbReference>
<dbReference type="InterPro" id="IPR001128">
    <property type="entry name" value="Cyt_P450"/>
</dbReference>
<dbReference type="GO" id="GO:0016705">
    <property type="term" value="F:oxidoreductase activity, acting on paired donors, with incorporation or reduction of molecular oxygen"/>
    <property type="evidence" value="ECO:0007669"/>
    <property type="project" value="InterPro"/>
</dbReference>
<proteinExistence type="inferred from homology"/>
<comment type="cofactor">
    <cofactor evidence="1">
        <name>heme</name>
        <dbReference type="ChEBI" id="CHEBI:30413"/>
    </cofactor>
</comment>
<dbReference type="Pfam" id="PF00067">
    <property type="entry name" value="p450"/>
    <property type="match status" value="1"/>
</dbReference>
<keyword evidence="7" id="KW-0256">Endoplasmic reticulum</keyword>
<evidence type="ECO:0000256" key="10">
    <source>
        <dbReference type="ARBA" id="ARBA00023004"/>
    </source>
</evidence>
<dbReference type="PANTHER" id="PTHR24292">
    <property type="entry name" value="CYTOCHROME P450"/>
    <property type="match status" value="1"/>
</dbReference>
<dbReference type="GO" id="GO:0020037">
    <property type="term" value="F:heme binding"/>
    <property type="evidence" value="ECO:0007669"/>
    <property type="project" value="InterPro"/>
</dbReference>
<dbReference type="VEuPathDB" id="VectorBase:HLOH_065327"/>
<dbReference type="GO" id="GO:0005506">
    <property type="term" value="F:iron ion binding"/>
    <property type="evidence" value="ECO:0007669"/>
    <property type="project" value="InterPro"/>
</dbReference>
<protein>
    <recommendedName>
        <fullName evidence="15">Cytochrome P450</fullName>
    </recommendedName>
</protein>
<evidence type="ECO:0000256" key="1">
    <source>
        <dbReference type="ARBA" id="ARBA00001971"/>
    </source>
</evidence>
<evidence type="ECO:0000256" key="2">
    <source>
        <dbReference type="ARBA" id="ARBA00004174"/>
    </source>
</evidence>
<evidence type="ECO:0000256" key="7">
    <source>
        <dbReference type="ARBA" id="ARBA00022824"/>
    </source>
</evidence>
<dbReference type="SUPFAM" id="SSF48264">
    <property type="entry name" value="Cytochrome P450"/>
    <property type="match status" value="1"/>
</dbReference>
<evidence type="ECO:0000313" key="13">
    <source>
        <dbReference type="EMBL" id="KAH9368437.1"/>
    </source>
</evidence>
<keyword evidence="14" id="KW-1185">Reference proteome</keyword>
<dbReference type="InterPro" id="IPR050476">
    <property type="entry name" value="Insect_CytP450_Detox"/>
</dbReference>
<keyword evidence="9" id="KW-0560">Oxidoreductase</keyword>
<dbReference type="AlphaFoldDB" id="A0A9J6FZB6"/>
<evidence type="ECO:0000256" key="12">
    <source>
        <dbReference type="ARBA" id="ARBA00023136"/>
    </source>
</evidence>
<dbReference type="InterPro" id="IPR036396">
    <property type="entry name" value="Cyt_P450_sf"/>
</dbReference>
<evidence type="ECO:0000256" key="11">
    <source>
        <dbReference type="ARBA" id="ARBA00023033"/>
    </source>
</evidence>
<evidence type="ECO:0000256" key="8">
    <source>
        <dbReference type="ARBA" id="ARBA00022848"/>
    </source>
</evidence>